<dbReference type="EMBL" id="SSTD01003829">
    <property type="protein sequence ID" value="TYK25435.1"/>
    <property type="molecule type" value="Genomic_DNA"/>
</dbReference>
<evidence type="ECO:0000313" key="3">
    <source>
        <dbReference type="Proteomes" id="UP000321947"/>
    </source>
</evidence>
<feature type="compositionally biased region" description="Basic and acidic residues" evidence="1">
    <location>
        <begin position="244"/>
        <end position="258"/>
    </location>
</feature>
<reference evidence="2 3" key="1">
    <citation type="submission" date="2019-08" db="EMBL/GenBank/DDBJ databases">
        <title>Draft genome sequences of two oriental melons (Cucumis melo L. var makuwa).</title>
        <authorList>
            <person name="Kwon S.-Y."/>
        </authorList>
    </citation>
    <scope>NUCLEOTIDE SEQUENCE [LARGE SCALE GENOMIC DNA]</scope>
    <source>
        <strain evidence="3">cv. Chang Bougi</strain>
        <tissue evidence="2">Leaf</tissue>
    </source>
</reference>
<feature type="region of interest" description="Disordered" evidence="1">
    <location>
        <begin position="228"/>
        <end position="259"/>
    </location>
</feature>
<gene>
    <name evidence="2" type="ORF">E5676_scaffold352G005790</name>
</gene>
<dbReference type="AlphaFoldDB" id="A0A5D3DPL9"/>
<comment type="caution">
    <text evidence="2">The sequence shown here is derived from an EMBL/GenBank/DDBJ whole genome shotgun (WGS) entry which is preliminary data.</text>
</comment>
<organism evidence="2 3">
    <name type="scientific">Cucumis melo var. makuwa</name>
    <name type="common">Oriental melon</name>
    <dbReference type="NCBI Taxonomy" id="1194695"/>
    <lineage>
        <taxon>Eukaryota</taxon>
        <taxon>Viridiplantae</taxon>
        <taxon>Streptophyta</taxon>
        <taxon>Embryophyta</taxon>
        <taxon>Tracheophyta</taxon>
        <taxon>Spermatophyta</taxon>
        <taxon>Magnoliopsida</taxon>
        <taxon>eudicotyledons</taxon>
        <taxon>Gunneridae</taxon>
        <taxon>Pentapetalae</taxon>
        <taxon>rosids</taxon>
        <taxon>fabids</taxon>
        <taxon>Cucurbitales</taxon>
        <taxon>Cucurbitaceae</taxon>
        <taxon>Benincaseae</taxon>
        <taxon>Cucumis</taxon>
    </lineage>
</organism>
<accession>A0A5D3DPL9</accession>
<evidence type="ECO:0000256" key="1">
    <source>
        <dbReference type="SAM" id="MobiDB-lite"/>
    </source>
</evidence>
<sequence length="301" mass="34138">MSEDNCCKAKNRNKGSDEHSPIVLSLLDERFDGGNDVFIKMEKKKRLEIEDLESSRLLRKEITTKSADHHISNGSDVHSPALSSLLKEISKRENDVLLNTQKTNRLEIEKDEERPRLFIKKFTKKSANKDYVSNDGEVHSPTVSSLLLDEIFEGENDVFLKIQKAQRLESEDEENARLLGKDITKKISTNKGHVSNDAKDVDSPTLSSLSEVLISEGENDVLQKMQKRLESEDQESPRIITISESKKKSEKEETKESLENNSEIMGWVPGIEIPGPIPDLDPIIHQQFNLHTILDDPLLDN</sequence>
<evidence type="ECO:0000313" key="2">
    <source>
        <dbReference type="EMBL" id="TYK25435.1"/>
    </source>
</evidence>
<name>A0A5D3DPL9_CUCMM</name>
<protein>
    <submittedName>
        <fullName evidence="2">Uncharacterized protein</fullName>
    </submittedName>
</protein>
<proteinExistence type="predicted"/>
<dbReference type="Proteomes" id="UP000321947">
    <property type="component" value="Unassembled WGS sequence"/>
</dbReference>